<dbReference type="AlphaFoldDB" id="A0AA43QPT6"/>
<proteinExistence type="predicted"/>
<feature type="region of interest" description="Disordered" evidence="1">
    <location>
        <begin position="366"/>
        <end position="481"/>
    </location>
</feature>
<reference evidence="2" key="1">
    <citation type="journal article" date="2023" name="Genome Biol. Evol.">
        <title>First Whole Genome Sequence and Flow Cytometry Genome Size Data for the Lichen-Forming Fungus Ramalina farinacea (Ascomycota).</title>
        <authorList>
            <person name="Llewellyn T."/>
            <person name="Mian S."/>
            <person name="Hill R."/>
            <person name="Leitch I.J."/>
            <person name="Gaya E."/>
        </authorList>
    </citation>
    <scope>NUCLEOTIDE SEQUENCE</scope>
    <source>
        <strain evidence="2">LIQ254RAFAR</strain>
    </source>
</reference>
<accession>A0AA43QPT6</accession>
<evidence type="ECO:0000313" key="3">
    <source>
        <dbReference type="Proteomes" id="UP001161017"/>
    </source>
</evidence>
<dbReference type="EMBL" id="JAPUFD010000007">
    <property type="protein sequence ID" value="MDI1488633.1"/>
    <property type="molecule type" value="Genomic_DNA"/>
</dbReference>
<dbReference type="Proteomes" id="UP001161017">
    <property type="component" value="Unassembled WGS sequence"/>
</dbReference>
<sequence length="481" mass="54603">MSLKDFEDLYVSPYKDTEVGAMEPIDEDNESSMEVPLVMVPPLPLLKYHDGPLHFLSQPQATQDEYERRIIRHGPSFSSLDDEEITIRCPDGASSAGPRIFKITRSALARSPHFRKFLESSSYRPHCSMLITFMRDPASVFDFVKRYLEEGPERFNLTVLRIHVNYRYQPLERIMVLVQLCRMAHHMGLWHLHDMAYEALVEGNRYIYLSMLPTLAGLIFASREAYNSQLKDWCLMHISHHFMRLRDNMEWIRCLETCEEELRAEWIRIASQCMRVLAIVDDERKMMPEDREAVLEDTIGRMSTLAADRAISVLSERQSLSTRSSSLAVTITPNTTQPSTASVGDFKGFTQDFTQDFSQDLTLLASTPAINTESPKGEKADQDDWEEVSPPTPPTKEEDVPPSPSSASTSESDKTILGTAIVSKGISTHKRSHSEETAKARQVMGIDKHGVNVEVSPVRTSIEPAEPERGRGRKKKIFGLH</sequence>
<feature type="compositionally biased region" description="Basic residues" evidence="1">
    <location>
        <begin position="471"/>
        <end position="481"/>
    </location>
</feature>
<organism evidence="2 3">
    <name type="scientific">Ramalina farinacea</name>
    <dbReference type="NCBI Taxonomy" id="258253"/>
    <lineage>
        <taxon>Eukaryota</taxon>
        <taxon>Fungi</taxon>
        <taxon>Dikarya</taxon>
        <taxon>Ascomycota</taxon>
        <taxon>Pezizomycotina</taxon>
        <taxon>Lecanoromycetes</taxon>
        <taxon>OSLEUM clade</taxon>
        <taxon>Lecanoromycetidae</taxon>
        <taxon>Lecanorales</taxon>
        <taxon>Lecanorineae</taxon>
        <taxon>Ramalinaceae</taxon>
        <taxon>Ramalina</taxon>
    </lineage>
</organism>
<keyword evidence="3" id="KW-1185">Reference proteome</keyword>
<comment type="caution">
    <text evidence="2">The sequence shown here is derived from an EMBL/GenBank/DDBJ whole genome shotgun (WGS) entry which is preliminary data.</text>
</comment>
<protein>
    <recommendedName>
        <fullName evidence="4">BTB domain-containing protein</fullName>
    </recommendedName>
</protein>
<evidence type="ECO:0000313" key="2">
    <source>
        <dbReference type="EMBL" id="MDI1488633.1"/>
    </source>
</evidence>
<evidence type="ECO:0000256" key="1">
    <source>
        <dbReference type="SAM" id="MobiDB-lite"/>
    </source>
</evidence>
<evidence type="ECO:0008006" key="4">
    <source>
        <dbReference type="Google" id="ProtNLM"/>
    </source>
</evidence>
<name>A0AA43QPT6_9LECA</name>
<gene>
    <name evidence="2" type="ORF">OHK93_007908</name>
</gene>